<dbReference type="Gene3D" id="3.40.1360.10">
    <property type="match status" value="1"/>
</dbReference>
<proteinExistence type="predicted"/>
<dbReference type="GO" id="GO:0005737">
    <property type="term" value="C:cytoplasm"/>
    <property type="evidence" value="ECO:0007669"/>
    <property type="project" value="TreeGrafter"/>
</dbReference>
<evidence type="ECO:0000313" key="1">
    <source>
        <dbReference type="EMBL" id="AEV66924.1"/>
    </source>
</evidence>
<dbReference type="EMBL" id="CP003065">
    <property type="protein sequence ID" value="AEV66924.1"/>
    <property type="molecule type" value="Genomic_DNA"/>
</dbReference>
<evidence type="ECO:0000313" key="2">
    <source>
        <dbReference type="Proteomes" id="UP000005435"/>
    </source>
</evidence>
<dbReference type="SUPFAM" id="SSF56731">
    <property type="entry name" value="DNA primase core"/>
    <property type="match status" value="1"/>
</dbReference>
<dbReference type="Pfam" id="PF13155">
    <property type="entry name" value="Toprim_2"/>
    <property type="match status" value="1"/>
</dbReference>
<dbReference type="KEGG" id="ccl:Clocl_0178"/>
<dbReference type="SUPFAM" id="SSF57783">
    <property type="entry name" value="Zinc beta-ribbon"/>
    <property type="match status" value="1"/>
</dbReference>
<gene>
    <name evidence="1" type="ordered locus">Clocl_0178</name>
</gene>
<sequence>MYMENKTFTFGKVKGMDMVKVMNMETIHASFTGLQYLWGQYKRSTNDAVKEEIAECFKTYAGDYIVRFGKYKGLTLKQINELNRSYLENYLIHNDNEEIRIVVKTYLKYHPEKMKTDYNDYQQQTYAYYDELKQKINDSSQLNIEHVIRALGYAIENGKFEHCPWGCDMHSKRYQHAILKKGNDNSYFVGCFKCRKRENFIKFVCEKKNYSFTEALEWISGVLGITVSNVEHKNVAEIKKEFVNVEEEIVLEKRILPEVSLEGFGFNKGVYPPAFFKRGFTVKDAEEMEVYFAGRDCANGFRNRICFLVRDLNDRLVGVVGRNKYSEEEHYDYWAKRLGLKDISREEKIKEIENQNCIYKKYYNFEGFKSGCTLYNANRLINSSKEEVFIVEGPFDVMKMVLKHGYKNTVGMFGHSLSKGQLYQLYQLYENVREEIKIYLLVDNDEAGLKGFENNVKSLQELGFRNIYKMILEGAKDAGEATKEQVDKAYKTAQLQTIRYNKKKIVVKDYDTGLKSAVE</sequence>
<dbReference type="InterPro" id="IPR036977">
    <property type="entry name" value="DNA_primase_Znf_CHC2"/>
</dbReference>
<organism evidence="1 2">
    <name type="scientific">Acetivibrio clariflavus (strain DSM 19732 / NBRC 101661 / EBR45)</name>
    <name type="common">Clostridium clariflavum</name>
    <dbReference type="NCBI Taxonomy" id="720554"/>
    <lineage>
        <taxon>Bacteria</taxon>
        <taxon>Bacillati</taxon>
        <taxon>Bacillota</taxon>
        <taxon>Clostridia</taxon>
        <taxon>Eubacteriales</taxon>
        <taxon>Oscillospiraceae</taxon>
        <taxon>Acetivibrio</taxon>
    </lineage>
</organism>
<protein>
    <submittedName>
        <fullName evidence="1">Uncharacterized protein</fullName>
    </submittedName>
</protein>
<dbReference type="GO" id="GO:0008270">
    <property type="term" value="F:zinc ion binding"/>
    <property type="evidence" value="ECO:0007669"/>
    <property type="project" value="InterPro"/>
</dbReference>
<dbReference type="InterPro" id="IPR034154">
    <property type="entry name" value="TOPRIM_DnaG/twinkle"/>
</dbReference>
<dbReference type="Gene3D" id="3.90.580.10">
    <property type="entry name" value="Zinc finger, CHC2-type domain"/>
    <property type="match status" value="1"/>
</dbReference>
<dbReference type="OrthoDB" id="1953754at2"/>
<dbReference type="GO" id="GO:0003677">
    <property type="term" value="F:DNA binding"/>
    <property type="evidence" value="ECO:0007669"/>
    <property type="project" value="InterPro"/>
</dbReference>
<reference evidence="2" key="1">
    <citation type="submission" date="2011-12" db="EMBL/GenBank/DDBJ databases">
        <title>Complete sequence of Clostridium clariflavum DSM 19732.</title>
        <authorList>
            <consortium name="US DOE Joint Genome Institute"/>
            <person name="Lucas S."/>
            <person name="Han J."/>
            <person name="Lapidus A."/>
            <person name="Cheng J.-F."/>
            <person name="Goodwin L."/>
            <person name="Pitluck S."/>
            <person name="Peters L."/>
            <person name="Teshima H."/>
            <person name="Detter J.C."/>
            <person name="Han C."/>
            <person name="Tapia R."/>
            <person name="Land M."/>
            <person name="Hauser L."/>
            <person name="Kyrpides N."/>
            <person name="Ivanova N."/>
            <person name="Pagani I."/>
            <person name="Kitzmiller T."/>
            <person name="Lynd L."/>
            <person name="Izquierdo J."/>
            <person name="Woyke T."/>
        </authorList>
    </citation>
    <scope>NUCLEOTIDE SEQUENCE [LARGE SCALE GENOMIC DNA]</scope>
    <source>
        <strain evidence="2">DSM 19732 / NBRC 101661 / EBR45</strain>
    </source>
</reference>
<dbReference type="GO" id="GO:0006269">
    <property type="term" value="P:DNA replication, synthesis of primer"/>
    <property type="evidence" value="ECO:0007669"/>
    <property type="project" value="TreeGrafter"/>
</dbReference>
<name>G8M0B7_ACECE</name>
<reference evidence="1 2" key="2">
    <citation type="journal article" date="2012" name="Stand. Genomic Sci.">
        <title>Complete Genome Sequence of Clostridium clariflavum DSM 19732.</title>
        <authorList>
            <person name="Izquierdo J.A."/>
            <person name="Goodwin L."/>
            <person name="Davenport K.W."/>
            <person name="Teshima H."/>
            <person name="Bruce D."/>
            <person name="Detter C."/>
            <person name="Tapia R."/>
            <person name="Han S."/>
            <person name="Land M."/>
            <person name="Hauser L."/>
            <person name="Jeffries C.D."/>
            <person name="Han J."/>
            <person name="Pitluck S."/>
            <person name="Nolan M."/>
            <person name="Chen A."/>
            <person name="Huntemann M."/>
            <person name="Mavromatis K."/>
            <person name="Mikhailova N."/>
            <person name="Liolios K."/>
            <person name="Woyke T."/>
            <person name="Lynd L.R."/>
        </authorList>
    </citation>
    <scope>NUCLEOTIDE SEQUENCE [LARGE SCALE GENOMIC DNA]</scope>
    <source>
        <strain evidence="2">DSM 19732 / NBRC 101661 / EBR45</strain>
    </source>
</reference>
<dbReference type="HOGENOM" id="CLU_524497_0_0_9"/>
<dbReference type="PANTHER" id="PTHR30313">
    <property type="entry name" value="DNA PRIMASE"/>
    <property type="match status" value="1"/>
</dbReference>
<dbReference type="AlphaFoldDB" id="G8M0B7"/>
<dbReference type="InterPro" id="IPR050219">
    <property type="entry name" value="DnaG_primase"/>
</dbReference>
<keyword evidence="2" id="KW-1185">Reference proteome</keyword>
<dbReference type="Proteomes" id="UP000005435">
    <property type="component" value="Chromosome"/>
</dbReference>
<dbReference type="eggNOG" id="COG0358">
    <property type="taxonomic scope" value="Bacteria"/>
</dbReference>
<dbReference type="STRING" id="720554.Clocl_0178"/>
<dbReference type="CDD" id="cd01029">
    <property type="entry name" value="TOPRIM_primases"/>
    <property type="match status" value="1"/>
</dbReference>
<dbReference type="PANTHER" id="PTHR30313:SF2">
    <property type="entry name" value="DNA PRIMASE"/>
    <property type="match status" value="1"/>
</dbReference>
<accession>G8M0B7</accession>